<evidence type="ECO:0000313" key="4">
    <source>
        <dbReference type="Proteomes" id="UP000037179"/>
    </source>
</evidence>
<dbReference type="GO" id="GO:0003700">
    <property type="term" value="F:DNA-binding transcription factor activity"/>
    <property type="evidence" value="ECO:0007669"/>
    <property type="project" value="InterPro"/>
</dbReference>
<name>A0A0B8N943_9NOCA</name>
<dbReference type="InterPro" id="IPR011991">
    <property type="entry name" value="ArsR-like_HTH"/>
</dbReference>
<dbReference type="InterPro" id="IPR000835">
    <property type="entry name" value="HTH_MarR-typ"/>
</dbReference>
<dbReference type="EMBL" id="CP017839">
    <property type="protein sequence ID" value="APA98324.1"/>
    <property type="molecule type" value="Genomic_DNA"/>
</dbReference>
<dbReference type="AlphaFoldDB" id="A0A0B8N943"/>
<proteinExistence type="predicted"/>
<dbReference type="SMART" id="SM00347">
    <property type="entry name" value="HTH_MARR"/>
    <property type="match status" value="1"/>
</dbReference>
<dbReference type="RefSeq" id="WP_081986083.1">
    <property type="nucleotide sequence ID" value="NZ_AP017900.1"/>
</dbReference>
<dbReference type="Pfam" id="PF01047">
    <property type="entry name" value="MarR"/>
    <property type="match status" value="1"/>
</dbReference>
<dbReference type="EMBL" id="BBYQ01000082">
    <property type="protein sequence ID" value="GAP30535.1"/>
    <property type="molecule type" value="Genomic_DNA"/>
</dbReference>
<dbReference type="GO" id="GO:0006950">
    <property type="term" value="P:response to stress"/>
    <property type="evidence" value="ECO:0007669"/>
    <property type="project" value="TreeGrafter"/>
</dbReference>
<evidence type="ECO:0000313" key="5">
    <source>
        <dbReference type="Proteomes" id="UP000180166"/>
    </source>
</evidence>
<dbReference type="Gene3D" id="1.10.10.10">
    <property type="entry name" value="Winged helix-like DNA-binding domain superfamily/Winged helix DNA-binding domain"/>
    <property type="match status" value="1"/>
</dbReference>
<dbReference type="SUPFAM" id="SSF46785">
    <property type="entry name" value="Winged helix' DNA-binding domain"/>
    <property type="match status" value="1"/>
</dbReference>
<dbReference type="GeneID" id="93375240"/>
<dbReference type="GO" id="GO:0003677">
    <property type="term" value="F:DNA binding"/>
    <property type="evidence" value="ECO:0007669"/>
    <property type="project" value="InterPro"/>
</dbReference>
<feature type="domain" description="HTH marR-type" evidence="1">
    <location>
        <begin position="31"/>
        <end position="163"/>
    </location>
</feature>
<dbReference type="KEGG" id="nsr:NS506_04276"/>
<dbReference type="PANTHER" id="PTHR33164">
    <property type="entry name" value="TRANSCRIPTIONAL REGULATOR, MARR FAMILY"/>
    <property type="match status" value="1"/>
</dbReference>
<dbReference type="CDD" id="cd00090">
    <property type="entry name" value="HTH_ARSR"/>
    <property type="match status" value="1"/>
</dbReference>
<accession>A0A0B8N943</accession>
<keyword evidence="4" id="KW-1185">Reference proteome</keyword>
<dbReference type="SMART" id="SM00419">
    <property type="entry name" value="HTH_CRP"/>
    <property type="match status" value="1"/>
</dbReference>
<reference evidence="4" key="1">
    <citation type="submission" date="2015-07" db="EMBL/GenBank/DDBJ databases">
        <title>Nocardia seriolae U-1 whole genome shotgun sequence.</title>
        <authorList>
            <person name="Imajoh M."/>
            <person name="Fukumoto Y."/>
            <person name="Sukeda M."/>
            <person name="Yamane J."/>
            <person name="Yamasaki K."/>
            <person name="Shimizu M."/>
            <person name="Ohnishi K."/>
            <person name="Oshima S."/>
        </authorList>
    </citation>
    <scope>NUCLEOTIDE SEQUENCE [LARGE SCALE GENOMIC DNA]</scope>
    <source>
        <strain evidence="4">U-1</strain>
    </source>
</reference>
<dbReference type="OrthoDB" id="3177763at2"/>
<dbReference type="InterPro" id="IPR012318">
    <property type="entry name" value="HTH_CRP"/>
</dbReference>
<evidence type="ECO:0000259" key="1">
    <source>
        <dbReference type="PROSITE" id="PS50995"/>
    </source>
</evidence>
<dbReference type="InterPro" id="IPR036388">
    <property type="entry name" value="WH-like_DNA-bd_sf"/>
</dbReference>
<dbReference type="Proteomes" id="UP000180166">
    <property type="component" value="Chromosome"/>
</dbReference>
<dbReference type="PANTHER" id="PTHR33164:SF43">
    <property type="entry name" value="HTH-TYPE TRANSCRIPTIONAL REPRESSOR YETL"/>
    <property type="match status" value="1"/>
</dbReference>
<evidence type="ECO:0000313" key="3">
    <source>
        <dbReference type="EMBL" id="GAP30535.1"/>
    </source>
</evidence>
<dbReference type="PROSITE" id="PS50995">
    <property type="entry name" value="HTH_MARR_2"/>
    <property type="match status" value="1"/>
</dbReference>
<dbReference type="InterPro" id="IPR036390">
    <property type="entry name" value="WH_DNA-bd_sf"/>
</dbReference>
<sequence>MGRDGSRKSARVDADSAQVDAQAEEFHCGSDGSLTFMVRKAWLSMRASIAQPLVEFNLTTSQYATLMMTQREPGMSVSDIARQVGSTRQAANEMLATLEKDGIIERRPHPTDRRTHQVYVTDAGRDLYERAHAAVSRREAELESAFTPAQRTAIREWLTGMAEACR</sequence>
<protein>
    <submittedName>
        <fullName evidence="3">MarR family transcriptional regulator</fullName>
    </submittedName>
    <submittedName>
        <fullName evidence="2">Multidrug resistance operon repressor</fullName>
    </submittedName>
</protein>
<reference evidence="3 4" key="2">
    <citation type="journal article" date="2016" name="Genome Announc.">
        <title>Draft Genome Sequence of Erythromycin- and Oxytetracycline-Sensitive Nocardia seriolae Strain U-1 (NBRC 110359).</title>
        <authorList>
            <person name="Imajoh M."/>
            <person name="Sukeda M."/>
            <person name="Shimizu M."/>
            <person name="Yamane J."/>
            <person name="Ohnishi K."/>
            <person name="Oshima S."/>
        </authorList>
    </citation>
    <scope>NUCLEOTIDE SEQUENCE [LARGE SCALE GENOMIC DNA]</scope>
    <source>
        <strain evidence="3 4">U-1</strain>
    </source>
</reference>
<organism evidence="3 4">
    <name type="scientific">Nocardia seriolae</name>
    <dbReference type="NCBI Taxonomy" id="37332"/>
    <lineage>
        <taxon>Bacteria</taxon>
        <taxon>Bacillati</taxon>
        <taxon>Actinomycetota</taxon>
        <taxon>Actinomycetes</taxon>
        <taxon>Mycobacteriales</taxon>
        <taxon>Nocardiaceae</taxon>
        <taxon>Nocardia</taxon>
    </lineage>
</organism>
<dbReference type="InterPro" id="IPR039422">
    <property type="entry name" value="MarR/SlyA-like"/>
</dbReference>
<dbReference type="Proteomes" id="UP000037179">
    <property type="component" value="Unassembled WGS sequence"/>
</dbReference>
<evidence type="ECO:0000313" key="2">
    <source>
        <dbReference type="EMBL" id="APA98324.1"/>
    </source>
</evidence>
<reference evidence="2 5" key="3">
    <citation type="submission" date="2016-10" db="EMBL/GenBank/DDBJ databases">
        <title>Genome sequence of Nocardia seriolae strain EM150506, isolated from Anguila japonica.</title>
        <authorList>
            <person name="Han H.-J."/>
        </authorList>
    </citation>
    <scope>NUCLEOTIDE SEQUENCE [LARGE SCALE GENOMIC DNA]</scope>
    <source>
        <strain evidence="2 5">EM150506</strain>
    </source>
</reference>
<gene>
    <name evidence="2" type="ORF">NS506_04276</name>
    <name evidence="3" type="ORF">NSK11_contig00082-0043</name>
</gene>